<name>A0AAU7NUD4_9GAMM</name>
<dbReference type="InterPro" id="IPR018741">
    <property type="entry name" value="DUF2288"/>
</dbReference>
<evidence type="ECO:0000313" key="2">
    <source>
        <dbReference type="Proteomes" id="UP001225378"/>
    </source>
</evidence>
<sequence length="108" mass="12173">MSEAEINIEKEKVNLETSLIPWSQLQRFFAAGLAIHVANDIDLVEVAYQFSQDNKAQVQQWMQQNKVGHVSDQQAAEWIQHNSEVWAVVVKPWILVQAQEGTSTASPA</sequence>
<dbReference type="KEGG" id="mech:Q9L42_019890"/>
<dbReference type="AlphaFoldDB" id="A0AAU7NUD4"/>
<keyword evidence="2" id="KW-1185">Reference proteome</keyword>
<dbReference type="EMBL" id="CP157743">
    <property type="protein sequence ID" value="XBS20574.1"/>
    <property type="molecule type" value="Genomic_DNA"/>
</dbReference>
<evidence type="ECO:0000313" key="1">
    <source>
        <dbReference type="EMBL" id="XBS20574.1"/>
    </source>
</evidence>
<organism evidence="1 2">
    <name type="scientific">Methylomarinum roseum</name>
    <dbReference type="NCBI Taxonomy" id="3067653"/>
    <lineage>
        <taxon>Bacteria</taxon>
        <taxon>Pseudomonadati</taxon>
        <taxon>Pseudomonadota</taxon>
        <taxon>Gammaproteobacteria</taxon>
        <taxon>Methylococcales</taxon>
        <taxon>Methylococcaceae</taxon>
        <taxon>Methylomarinum</taxon>
    </lineage>
</organism>
<proteinExistence type="predicted"/>
<dbReference type="Proteomes" id="UP001225378">
    <property type="component" value="Chromosome"/>
</dbReference>
<dbReference type="RefSeq" id="WP_305906649.1">
    <property type="nucleotide sequence ID" value="NZ_CP157743.1"/>
</dbReference>
<gene>
    <name evidence="1" type="ORF">Q9L42_019890</name>
</gene>
<accession>A0AAU7NUD4</accession>
<reference evidence="1 2" key="1">
    <citation type="journal article" date="2024" name="Microbiology">
        <title>Methylomarinum rosea sp. nov., a novel halophilic methanotrophic bacterium from the hypersaline Lake Elton.</title>
        <authorList>
            <person name="Suleimanov R.Z."/>
            <person name="Oshkin I.Y."/>
            <person name="Danilova O.V."/>
            <person name="Suzina N.E."/>
            <person name="Dedysh S.N."/>
        </authorList>
    </citation>
    <scope>NUCLEOTIDE SEQUENCE [LARGE SCALE GENOMIC DNA]</scope>
    <source>
        <strain evidence="1 2">Ch1-1</strain>
    </source>
</reference>
<protein>
    <submittedName>
        <fullName evidence="1">DUF2288 domain-containing protein</fullName>
    </submittedName>
</protein>
<dbReference type="Pfam" id="PF10052">
    <property type="entry name" value="DUF2288"/>
    <property type="match status" value="1"/>
</dbReference>